<sequence>MTTSRIDLRRGSLITAALALLCSLFFVLPANADPIPFDDCPAGMLCLYSGPDGTGERRDFTEPQNVEAYDATWDGKTLSAKNNTAMWACAYVGAGYGGLLTTVKPGNFAEYTTDPRFTGTLSAHKLVPSRALCFTGYERCPDDRVCTFKEPNGRGAMTVHVPTTDPATQNHGNSYGTEAAPRSAWNRTTKHVCFYPQPTFTGTWDDPASLREFGAYVILRGDSTTIPAPFSGTFRSHELVNGTAECE</sequence>
<evidence type="ECO:0000313" key="3">
    <source>
        <dbReference type="EMBL" id="MEU7292025.1"/>
    </source>
</evidence>
<comment type="caution">
    <text evidence="3">The sequence shown here is derived from an EMBL/GenBank/DDBJ whole genome shotgun (WGS) entry which is preliminary data.</text>
</comment>
<dbReference type="EMBL" id="JBEZAM010000002">
    <property type="protein sequence ID" value="MEU7292025.1"/>
    <property type="molecule type" value="Genomic_DNA"/>
</dbReference>
<accession>A0ABV3CP94</accession>
<name>A0ABV3CP94_STREX</name>
<dbReference type="Proteomes" id="UP001551210">
    <property type="component" value="Unassembled WGS sequence"/>
</dbReference>
<dbReference type="Pfam" id="PF03995">
    <property type="entry name" value="Inhibitor_I36"/>
    <property type="match status" value="2"/>
</dbReference>
<organism evidence="3 4">
    <name type="scientific">Streptomyces exfoliatus</name>
    <name type="common">Streptomyces hydrogenans</name>
    <dbReference type="NCBI Taxonomy" id="1905"/>
    <lineage>
        <taxon>Bacteria</taxon>
        <taxon>Bacillati</taxon>
        <taxon>Actinomycetota</taxon>
        <taxon>Actinomycetes</taxon>
        <taxon>Kitasatosporales</taxon>
        <taxon>Streptomycetaceae</taxon>
        <taxon>Streptomyces</taxon>
    </lineage>
</organism>
<feature type="region of interest" description="Disordered" evidence="1">
    <location>
        <begin position="157"/>
        <end position="181"/>
    </location>
</feature>
<protein>
    <submittedName>
        <fullName evidence="3">Peptidase inhibitor family I36 protein</fullName>
    </submittedName>
</protein>
<feature type="signal peptide" evidence="2">
    <location>
        <begin position="1"/>
        <end position="32"/>
    </location>
</feature>
<evidence type="ECO:0000313" key="4">
    <source>
        <dbReference type="Proteomes" id="UP001551210"/>
    </source>
</evidence>
<reference evidence="3 4" key="1">
    <citation type="submission" date="2024-06" db="EMBL/GenBank/DDBJ databases">
        <title>The Natural Products Discovery Center: Release of the First 8490 Sequenced Strains for Exploring Actinobacteria Biosynthetic Diversity.</title>
        <authorList>
            <person name="Kalkreuter E."/>
            <person name="Kautsar S.A."/>
            <person name="Yang D."/>
            <person name="Bader C.D."/>
            <person name="Teijaro C.N."/>
            <person name="Fluegel L."/>
            <person name="Davis C.M."/>
            <person name="Simpson J.R."/>
            <person name="Lauterbach L."/>
            <person name="Steele A.D."/>
            <person name="Gui C."/>
            <person name="Meng S."/>
            <person name="Li G."/>
            <person name="Viehrig K."/>
            <person name="Ye F."/>
            <person name="Su P."/>
            <person name="Kiefer A.F."/>
            <person name="Nichols A."/>
            <person name="Cepeda A.J."/>
            <person name="Yan W."/>
            <person name="Fan B."/>
            <person name="Jiang Y."/>
            <person name="Adhikari A."/>
            <person name="Zheng C.-J."/>
            <person name="Schuster L."/>
            <person name="Cowan T.M."/>
            <person name="Smanski M.J."/>
            <person name="Chevrette M.G."/>
            <person name="De Carvalho L.P.S."/>
            <person name="Shen B."/>
        </authorList>
    </citation>
    <scope>NUCLEOTIDE SEQUENCE [LARGE SCALE GENOMIC DNA]</scope>
    <source>
        <strain evidence="3 4">NPDC045705</strain>
    </source>
</reference>
<gene>
    <name evidence="3" type="ORF">AB0A76_02280</name>
</gene>
<keyword evidence="4" id="KW-1185">Reference proteome</keyword>
<keyword evidence="2" id="KW-0732">Signal</keyword>
<evidence type="ECO:0000256" key="1">
    <source>
        <dbReference type="SAM" id="MobiDB-lite"/>
    </source>
</evidence>
<feature type="compositionally biased region" description="Polar residues" evidence="1">
    <location>
        <begin position="165"/>
        <end position="176"/>
    </location>
</feature>
<feature type="chain" id="PRO_5047104769" evidence="2">
    <location>
        <begin position="33"/>
        <end position="247"/>
    </location>
</feature>
<evidence type="ECO:0000256" key="2">
    <source>
        <dbReference type="SAM" id="SignalP"/>
    </source>
</evidence>
<proteinExistence type="predicted"/>
<dbReference type="RefSeq" id="WP_359203590.1">
    <property type="nucleotide sequence ID" value="NZ_JBEZAM010000002.1"/>
</dbReference>